<accession>A0A2X0XJR0</accession>
<dbReference type="EMBL" id="UAQE01000001">
    <property type="protein sequence ID" value="SPT99149.1"/>
    <property type="molecule type" value="Genomic_DNA"/>
</dbReference>
<dbReference type="AlphaFoldDB" id="A0A2X0XJR0"/>
<evidence type="ECO:0000313" key="2">
    <source>
        <dbReference type="Proteomes" id="UP000251431"/>
    </source>
</evidence>
<sequence length="112" mass="12984">MAKTLLNQKERWYADSSKEAEEIVAEAKQDDSLTMHKIHEKHNSKGFYFLVDLERTYSSAKEEMEKRPEKEDAPDGQMSIEEVQAEEELPEFEDPFANVEAKQDAPTENVTF</sequence>
<reference evidence="1 2" key="1">
    <citation type="submission" date="2018-06" db="EMBL/GenBank/DDBJ databases">
        <authorList>
            <consortium name="Pathogen Informatics"/>
            <person name="Doyle S."/>
        </authorList>
    </citation>
    <scope>NUCLEOTIDE SEQUENCE [LARGE SCALE GENOMIC DNA]</scope>
    <source>
        <strain evidence="1 2">NCTC7582</strain>
    </source>
</reference>
<evidence type="ECO:0008006" key="3">
    <source>
        <dbReference type="Google" id="ProtNLM"/>
    </source>
</evidence>
<evidence type="ECO:0000313" key="1">
    <source>
        <dbReference type="EMBL" id="SPT99149.1"/>
    </source>
</evidence>
<proteinExistence type="predicted"/>
<gene>
    <name evidence="1" type="ORF">NCTC7582_02104</name>
</gene>
<dbReference type="Proteomes" id="UP000251431">
    <property type="component" value="Unassembled WGS sequence"/>
</dbReference>
<protein>
    <recommendedName>
        <fullName evidence="3">Organic solvent tolerance protein OstA</fullName>
    </recommendedName>
</protein>
<dbReference type="RefSeq" id="WP_181574639.1">
    <property type="nucleotide sequence ID" value="NZ_UAQE01000001.1"/>
</dbReference>
<organism evidence="1 2">
    <name type="scientific">Lysinibacillus capsici</name>
    <dbReference type="NCBI Taxonomy" id="2115968"/>
    <lineage>
        <taxon>Bacteria</taxon>
        <taxon>Bacillati</taxon>
        <taxon>Bacillota</taxon>
        <taxon>Bacilli</taxon>
        <taxon>Bacillales</taxon>
        <taxon>Bacillaceae</taxon>
        <taxon>Lysinibacillus</taxon>
    </lineage>
</organism>
<name>A0A2X0XJR0_9BACI</name>